<name>A0A7W7PMD3_9ACTN</name>
<reference evidence="6 7" key="1">
    <citation type="submission" date="2020-08" db="EMBL/GenBank/DDBJ databases">
        <title>Genomic Encyclopedia of Type Strains, Phase III (KMG-III): the genomes of soil and plant-associated and newly described type strains.</title>
        <authorList>
            <person name="Whitman W."/>
        </authorList>
    </citation>
    <scope>NUCLEOTIDE SEQUENCE [LARGE SCALE GENOMIC DNA]</scope>
    <source>
        <strain evidence="6 7">CECT 3266</strain>
    </source>
</reference>
<dbReference type="EMBL" id="JACHJH010000003">
    <property type="protein sequence ID" value="MBB4893675.1"/>
    <property type="molecule type" value="Genomic_DNA"/>
</dbReference>
<dbReference type="InterPro" id="IPR020841">
    <property type="entry name" value="PKS_Beta-ketoAc_synthase_dom"/>
</dbReference>
<dbReference type="PROSITE" id="PS00606">
    <property type="entry name" value="KS3_1"/>
    <property type="match status" value="1"/>
</dbReference>
<proteinExistence type="inferred from homology"/>
<protein>
    <submittedName>
        <fullName evidence="6">3-oxoacyl-[acyl-carrier-protein] synthase II</fullName>
        <ecNumber evidence="6">2.3.1.179</ecNumber>
    </submittedName>
</protein>
<dbReference type="Gene3D" id="3.40.47.10">
    <property type="match status" value="1"/>
</dbReference>
<organism evidence="6 7">
    <name type="scientific">Streptomyces olivoverticillatus</name>
    <dbReference type="NCBI Taxonomy" id="66427"/>
    <lineage>
        <taxon>Bacteria</taxon>
        <taxon>Bacillati</taxon>
        <taxon>Actinomycetota</taxon>
        <taxon>Actinomycetes</taxon>
        <taxon>Kitasatosporales</taxon>
        <taxon>Streptomycetaceae</taxon>
        <taxon>Streptomyces</taxon>
    </lineage>
</organism>
<evidence type="ECO:0000259" key="5">
    <source>
        <dbReference type="PROSITE" id="PS52004"/>
    </source>
</evidence>
<dbReference type="PANTHER" id="PTHR11712:SF347">
    <property type="entry name" value="BETA KETOACYL-ACYL CARRIER PROTEIN SYNTHASE"/>
    <property type="match status" value="1"/>
</dbReference>
<dbReference type="CDD" id="cd00834">
    <property type="entry name" value="KAS_I_II"/>
    <property type="match status" value="1"/>
</dbReference>
<dbReference type="AlphaFoldDB" id="A0A7W7PMD3"/>
<evidence type="ECO:0000313" key="7">
    <source>
        <dbReference type="Proteomes" id="UP000556084"/>
    </source>
</evidence>
<dbReference type="Proteomes" id="UP000556084">
    <property type="component" value="Unassembled WGS sequence"/>
</dbReference>
<dbReference type="FunFam" id="3.40.47.10:FF:000018">
    <property type="entry name" value="3-oxoacyl-[acyl-carrier-protein] synthase 2"/>
    <property type="match status" value="1"/>
</dbReference>
<dbReference type="GO" id="GO:0006633">
    <property type="term" value="P:fatty acid biosynthetic process"/>
    <property type="evidence" value="ECO:0007669"/>
    <property type="project" value="InterPro"/>
</dbReference>
<dbReference type="EC" id="2.3.1.179" evidence="6"/>
<dbReference type="InterPro" id="IPR014031">
    <property type="entry name" value="Ketoacyl_synth_C"/>
</dbReference>
<evidence type="ECO:0000256" key="2">
    <source>
        <dbReference type="ARBA" id="ARBA00022679"/>
    </source>
</evidence>
<dbReference type="InterPro" id="IPR014030">
    <property type="entry name" value="Ketoacyl_synth_N"/>
</dbReference>
<dbReference type="Pfam" id="PF00109">
    <property type="entry name" value="ketoacyl-synt"/>
    <property type="match status" value="1"/>
</dbReference>
<dbReference type="SMART" id="SM00825">
    <property type="entry name" value="PKS_KS"/>
    <property type="match status" value="1"/>
</dbReference>
<dbReference type="RefSeq" id="WP_184349533.1">
    <property type="nucleotide sequence ID" value="NZ_JACHJH010000003.1"/>
</dbReference>
<evidence type="ECO:0000256" key="4">
    <source>
        <dbReference type="RuleBase" id="RU003694"/>
    </source>
</evidence>
<dbReference type="InterPro" id="IPR016039">
    <property type="entry name" value="Thiolase-like"/>
</dbReference>
<comment type="caution">
    <text evidence="6">The sequence shown here is derived from an EMBL/GenBank/DDBJ whole genome shotgun (WGS) entry which is preliminary data.</text>
</comment>
<gene>
    <name evidence="6" type="ORF">FHS39_002706</name>
</gene>
<dbReference type="InterPro" id="IPR000794">
    <property type="entry name" value="Beta-ketoacyl_synthase"/>
</dbReference>
<keyword evidence="3 6" id="KW-0012">Acyltransferase</keyword>
<evidence type="ECO:0000256" key="1">
    <source>
        <dbReference type="ARBA" id="ARBA00008467"/>
    </source>
</evidence>
<keyword evidence="7" id="KW-1185">Reference proteome</keyword>
<feature type="domain" description="Ketosynthase family 3 (KS3)" evidence="5">
    <location>
        <begin position="3"/>
        <end position="405"/>
    </location>
</feature>
<comment type="similarity">
    <text evidence="1 4">Belongs to the thiolase-like superfamily. Beta-ketoacyl-ACP synthases family.</text>
</comment>
<evidence type="ECO:0000256" key="3">
    <source>
        <dbReference type="ARBA" id="ARBA00023315"/>
    </source>
</evidence>
<accession>A0A7W7PMD3</accession>
<dbReference type="GO" id="GO:0004315">
    <property type="term" value="F:3-oxoacyl-[acyl-carrier-protein] synthase activity"/>
    <property type="evidence" value="ECO:0007669"/>
    <property type="project" value="UniProtKB-EC"/>
</dbReference>
<evidence type="ECO:0000313" key="6">
    <source>
        <dbReference type="EMBL" id="MBB4893675.1"/>
    </source>
</evidence>
<sequence length="406" mass="41092">MPRSDVVVTGLGLVTPAGIGVESSWEGICSGTPAAALDDTLAANPVRISCRVPGFDAARLLGGRLARRLDRFVQFAVVAGREAVADAGLTPAGWDGARVGVVMGCADGGPGTVEAQHQVLLAEGAQYISALLLPMQLPNMLAGQLSMEFGATGPSMVVATACASGANALGIALDLLRNGRCDVVLAGGSEAMVTPLVMAGFARMGALSRRQDDPKGASRPFDKDRDGFVAGEGAAVLVLERRQDATARGARPRALLAGYGASADAHHVTAPDPEGRGLERAVRAALDDAGIGGHEVGHVNAHGTSTPVNDLVEARVIRRVFGDGPLVTSTKGVTGHLFGAGGAVEAALSVLAVERGVVPPTANLTALEPEIDLRVAREPSPVTPRIAVSNSAGFGGQNAALVVAAA</sequence>
<dbReference type="NCBIfam" id="NF005589">
    <property type="entry name" value="PRK07314.1"/>
    <property type="match status" value="1"/>
</dbReference>
<dbReference type="PANTHER" id="PTHR11712">
    <property type="entry name" value="POLYKETIDE SYNTHASE-RELATED"/>
    <property type="match status" value="1"/>
</dbReference>
<keyword evidence="2 4" id="KW-0808">Transferase</keyword>
<dbReference type="Pfam" id="PF02801">
    <property type="entry name" value="Ketoacyl-synt_C"/>
    <property type="match status" value="1"/>
</dbReference>
<dbReference type="SUPFAM" id="SSF53901">
    <property type="entry name" value="Thiolase-like"/>
    <property type="match status" value="2"/>
</dbReference>
<dbReference type="InterPro" id="IPR018201">
    <property type="entry name" value="Ketoacyl_synth_AS"/>
</dbReference>
<dbReference type="PROSITE" id="PS52004">
    <property type="entry name" value="KS3_2"/>
    <property type="match status" value="1"/>
</dbReference>